<proteinExistence type="predicted"/>
<organism evidence="2 3">
    <name type="scientific">Mucilaginibacter ginkgonis</name>
    <dbReference type="NCBI Taxonomy" id="2682091"/>
    <lineage>
        <taxon>Bacteria</taxon>
        <taxon>Pseudomonadati</taxon>
        <taxon>Bacteroidota</taxon>
        <taxon>Sphingobacteriia</taxon>
        <taxon>Sphingobacteriales</taxon>
        <taxon>Sphingobacteriaceae</taxon>
        <taxon>Mucilaginibacter</taxon>
    </lineage>
</organism>
<dbReference type="SUPFAM" id="SSF48317">
    <property type="entry name" value="Acid phosphatase/Vanadium-dependent haloperoxidase"/>
    <property type="match status" value="1"/>
</dbReference>
<dbReference type="InterPro" id="IPR000326">
    <property type="entry name" value="PAP2/HPO"/>
</dbReference>
<dbReference type="PANTHER" id="PTHR14969">
    <property type="entry name" value="SPHINGOSINE-1-PHOSPHATE PHOSPHOHYDROLASE"/>
    <property type="match status" value="1"/>
</dbReference>
<sequence length="190" mass="21845">MPDFLLQADRSIFHLINRGMANPFFDAIMPWLREPKFWIPVYVFIIAFCIWKFKKQGAIIIVMLAFTVGIADFTSATLIKKAVKRTRPCREQAIINDETVRVGCGTGYSFPSTHATDHFAMSLFLIMVFKSRWKWIWLWAILWATLVCFAQVYVGLHYPVDVAFGGLFGATIGILMALLHKKTQPQFYNI</sequence>
<gene>
    <name evidence="2" type="ORF">GO620_004815</name>
</gene>
<keyword evidence="3" id="KW-1185">Reference proteome</keyword>
<evidence type="ECO:0000313" key="3">
    <source>
        <dbReference type="Proteomes" id="UP000429232"/>
    </source>
</evidence>
<dbReference type="PANTHER" id="PTHR14969:SF13">
    <property type="entry name" value="AT30094P"/>
    <property type="match status" value="1"/>
</dbReference>
<dbReference type="AlphaFoldDB" id="A0A6I4I239"/>
<feature type="domain" description="Phosphatidic acid phosphatase type 2/haloperoxidase" evidence="1">
    <location>
        <begin position="60"/>
        <end position="177"/>
    </location>
</feature>
<name>A0A6I4I239_9SPHI</name>
<protein>
    <submittedName>
        <fullName evidence="2">Phosphatase PAP2 family protein</fullName>
    </submittedName>
</protein>
<dbReference type="EMBL" id="CP066775">
    <property type="protein sequence ID" value="QQL50782.1"/>
    <property type="molecule type" value="Genomic_DNA"/>
</dbReference>
<dbReference type="RefSeq" id="WP_157526716.1">
    <property type="nucleotide sequence ID" value="NZ_CP066775.1"/>
</dbReference>
<dbReference type="KEGG" id="mgik:GO620_004815"/>
<reference evidence="2 3" key="1">
    <citation type="submission" date="2020-12" db="EMBL/GenBank/DDBJ databases">
        <title>HMF7856_wgs.fasta genome submission.</title>
        <authorList>
            <person name="Kang H."/>
            <person name="Kim H."/>
            <person name="Joh K."/>
        </authorList>
    </citation>
    <scope>NUCLEOTIDE SEQUENCE [LARGE SCALE GENOMIC DNA]</scope>
    <source>
        <strain evidence="2 3">HMF7856</strain>
    </source>
</reference>
<dbReference type="Gene3D" id="1.20.144.10">
    <property type="entry name" value="Phosphatidic acid phosphatase type 2/haloperoxidase"/>
    <property type="match status" value="1"/>
</dbReference>
<dbReference type="InterPro" id="IPR036938">
    <property type="entry name" value="PAP2/HPO_sf"/>
</dbReference>
<evidence type="ECO:0000313" key="2">
    <source>
        <dbReference type="EMBL" id="QQL50782.1"/>
    </source>
</evidence>
<accession>A0A6I4I239</accession>
<dbReference type="SMART" id="SM00014">
    <property type="entry name" value="acidPPc"/>
    <property type="match status" value="1"/>
</dbReference>
<dbReference type="Pfam" id="PF01569">
    <property type="entry name" value="PAP2"/>
    <property type="match status" value="1"/>
</dbReference>
<dbReference type="Proteomes" id="UP000429232">
    <property type="component" value="Chromosome"/>
</dbReference>
<evidence type="ECO:0000259" key="1">
    <source>
        <dbReference type="SMART" id="SM00014"/>
    </source>
</evidence>